<sequence length="386" mass="41963">MSLKDFIFTSESVSEGHPDKVCDQISDAILDAYLAQDPKSRVACESLVTTNLVVVAGEVTSKGKVDAAELARGVIRDIGYTDISMGFDADFAVVSTHIHAQSPDISQGVTEGEGLFKEQGAGDQGLMFGFAIDETPELMPMPIYYSHELVKFLARLRHDKKLSWLRPDAKSQVTVEYKDGKPVRVDTVVISTQHTPEVAHKKIEESVIEECIKKVIPGNFLKDTKFFINPTGQFIIGGPHGDTGLTGRKIIVDTYGGYGRHGGGAFSGKDPSKVDRSAAYMGRYIAKNVVAAGLASQCEVQLAYAIGVAEPVSVHVDTFGTGKLSEAEIVKRIRANFKLTPRGITDSLKLLEPGRKYRETAAYGHFGRSGETFTWEKTDKAEALKG</sequence>
<feature type="binding site" description="in other chain" evidence="10">
    <location>
        <position position="17"/>
    </location>
    <ligand>
        <name>ATP</name>
        <dbReference type="ChEBI" id="CHEBI:30616"/>
        <note>ligand shared between two neighboring subunits</note>
    </ligand>
</feature>
<evidence type="ECO:0000259" key="14">
    <source>
        <dbReference type="Pfam" id="PF02772"/>
    </source>
</evidence>
<comment type="subcellular location">
    <subcellularLocation>
        <location evidence="10 11">Cytoplasm</location>
    </subcellularLocation>
</comment>
<dbReference type="GO" id="GO:0004478">
    <property type="term" value="F:methionine adenosyltransferase activity"/>
    <property type="evidence" value="ECO:0007669"/>
    <property type="project" value="UniProtKB-UniRule"/>
</dbReference>
<dbReference type="PROSITE" id="PS00377">
    <property type="entry name" value="ADOMET_SYNTHASE_2"/>
    <property type="match status" value="1"/>
</dbReference>
<evidence type="ECO:0000256" key="9">
    <source>
        <dbReference type="ARBA" id="ARBA00022958"/>
    </source>
</evidence>
<feature type="binding site" description="in other chain" evidence="10">
    <location>
        <position position="58"/>
    </location>
    <ligand>
        <name>L-methionine</name>
        <dbReference type="ChEBI" id="CHEBI:57844"/>
        <note>ligand shared between two neighboring subunits</note>
    </ligand>
</feature>
<dbReference type="CDD" id="cd18079">
    <property type="entry name" value="S-AdoMet_synt"/>
    <property type="match status" value="1"/>
</dbReference>
<comment type="pathway">
    <text evidence="1 10">Amino-acid biosynthesis; S-adenosyl-L-methionine biosynthesis; S-adenosyl-L-methionine from L-methionine: step 1/1.</text>
</comment>
<feature type="binding site" description="in other chain" evidence="10">
    <location>
        <position position="273"/>
    </location>
    <ligand>
        <name>L-methionine</name>
        <dbReference type="ChEBI" id="CHEBI:57844"/>
        <note>ligand shared between two neighboring subunits</note>
    </ligand>
</feature>
<dbReference type="InterPro" id="IPR022630">
    <property type="entry name" value="S-AdoMet_synt_C"/>
</dbReference>
<comment type="cofactor">
    <cofactor evidence="10">
        <name>K(+)</name>
        <dbReference type="ChEBI" id="CHEBI:29103"/>
    </cofactor>
    <text evidence="10">Binds 1 potassium ion per subunit.</text>
</comment>
<dbReference type="NCBIfam" id="TIGR01034">
    <property type="entry name" value="metK"/>
    <property type="match status" value="1"/>
</dbReference>
<evidence type="ECO:0000256" key="4">
    <source>
        <dbReference type="ARBA" id="ARBA00022679"/>
    </source>
</evidence>
<dbReference type="GO" id="GO:0005737">
    <property type="term" value="C:cytoplasm"/>
    <property type="evidence" value="ECO:0007669"/>
    <property type="project" value="UniProtKB-SubCell"/>
</dbReference>
<feature type="binding site" evidence="10">
    <location>
        <position position="242"/>
    </location>
    <ligand>
        <name>ATP</name>
        <dbReference type="ChEBI" id="CHEBI:30616"/>
        <note>ligand shared between two neighboring subunits</note>
    </ligand>
</feature>
<evidence type="ECO:0000259" key="13">
    <source>
        <dbReference type="Pfam" id="PF00438"/>
    </source>
</evidence>
<keyword evidence="3 10" id="KW-0554">One-carbon metabolism</keyword>
<evidence type="ECO:0000259" key="15">
    <source>
        <dbReference type="Pfam" id="PF02773"/>
    </source>
</evidence>
<comment type="similarity">
    <text evidence="2 10 12">Belongs to the AdoMet synthase family.</text>
</comment>
<dbReference type="Pfam" id="PF00438">
    <property type="entry name" value="S-AdoMet_synt_N"/>
    <property type="match status" value="1"/>
</dbReference>
<dbReference type="InterPro" id="IPR022628">
    <property type="entry name" value="S-AdoMet_synt_N"/>
</dbReference>
<feature type="region of interest" description="Flexible loop" evidence="10">
    <location>
        <begin position="101"/>
        <end position="111"/>
    </location>
</feature>
<evidence type="ECO:0000256" key="11">
    <source>
        <dbReference type="RuleBase" id="RU000542"/>
    </source>
</evidence>
<dbReference type="InterPro" id="IPR002133">
    <property type="entry name" value="S-AdoMet_synthetase"/>
</dbReference>
<dbReference type="GO" id="GO:0006556">
    <property type="term" value="P:S-adenosylmethionine biosynthetic process"/>
    <property type="evidence" value="ECO:0007669"/>
    <property type="project" value="UniProtKB-UniRule"/>
</dbReference>
<feature type="binding site" description="in other chain" evidence="10">
    <location>
        <position position="101"/>
    </location>
    <ligand>
        <name>L-methionine</name>
        <dbReference type="ChEBI" id="CHEBI:57844"/>
        <note>ligand shared between two neighboring subunits</note>
    </ligand>
</feature>
<dbReference type="Gene3D" id="3.30.300.10">
    <property type="match status" value="3"/>
</dbReference>
<feature type="domain" description="S-adenosylmethionine synthetase central" evidence="14">
    <location>
        <begin position="118"/>
        <end position="234"/>
    </location>
</feature>
<dbReference type="PROSITE" id="PS00376">
    <property type="entry name" value="ADOMET_SYNTHASE_1"/>
    <property type="match status" value="1"/>
</dbReference>
<evidence type="ECO:0000256" key="6">
    <source>
        <dbReference type="ARBA" id="ARBA00022741"/>
    </source>
</evidence>
<evidence type="ECO:0000256" key="3">
    <source>
        <dbReference type="ARBA" id="ARBA00022563"/>
    </source>
</evidence>
<comment type="subunit">
    <text evidence="10">Homotetramer; dimer of dimers.</text>
</comment>
<dbReference type="HAMAP" id="MF_00086">
    <property type="entry name" value="S_AdoMet_synth1"/>
    <property type="match status" value="1"/>
</dbReference>
<feature type="binding site" evidence="10">
    <location>
        <position position="242"/>
    </location>
    <ligand>
        <name>L-methionine</name>
        <dbReference type="ChEBI" id="CHEBI:57844"/>
        <note>ligand shared between two neighboring subunits</note>
    </ligand>
</feature>
<keyword evidence="6 10" id="KW-0547">Nucleotide-binding</keyword>
<feature type="domain" description="S-adenosylmethionine synthetase N-terminal" evidence="13">
    <location>
        <begin position="6"/>
        <end position="103"/>
    </location>
</feature>
<reference evidence="16" key="1">
    <citation type="journal article" date="2019" name="PLoS Negl. Trop. Dis.">
        <title>Revisiting the worldwide diversity of Leptospira species in the environment.</title>
        <authorList>
            <person name="Vincent A.T."/>
            <person name="Schiettekatte O."/>
            <person name="Bourhy P."/>
            <person name="Veyrier F.J."/>
            <person name="Picardeau M."/>
        </authorList>
    </citation>
    <scope>NUCLEOTIDE SEQUENCE [LARGE SCALE GENOMIC DNA]</scope>
    <source>
        <strain evidence="16">SSW15</strain>
    </source>
</reference>
<feature type="binding site" evidence="10">
    <location>
        <position position="19"/>
    </location>
    <ligand>
        <name>Mg(2+)</name>
        <dbReference type="ChEBI" id="CHEBI:18420"/>
    </ligand>
</feature>
<dbReference type="GO" id="GO:0005524">
    <property type="term" value="F:ATP binding"/>
    <property type="evidence" value="ECO:0007669"/>
    <property type="project" value="UniProtKB-UniRule"/>
</dbReference>
<dbReference type="SUPFAM" id="SSF55973">
    <property type="entry name" value="S-adenosylmethionine synthetase"/>
    <property type="match status" value="3"/>
</dbReference>
<dbReference type="GO" id="GO:0006730">
    <property type="term" value="P:one-carbon metabolic process"/>
    <property type="evidence" value="ECO:0007669"/>
    <property type="project" value="UniProtKB-KW"/>
</dbReference>
<proteinExistence type="inferred from homology"/>
<evidence type="ECO:0000313" key="16">
    <source>
        <dbReference type="EMBL" id="TGK09890.1"/>
    </source>
</evidence>
<keyword evidence="8 10" id="KW-0460">Magnesium</keyword>
<comment type="cofactor">
    <cofactor evidence="10">
        <name>Mg(2+)</name>
        <dbReference type="ChEBI" id="CHEBI:18420"/>
    </cofactor>
    <text evidence="10">Binds 2 divalent ions per subunit.</text>
</comment>
<dbReference type="PIRSF" id="PIRSF000497">
    <property type="entry name" value="MAT"/>
    <property type="match status" value="1"/>
</dbReference>
<dbReference type="InterPro" id="IPR022629">
    <property type="entry name" value="S-AdoMet_synt_central"/>
</dbReference>
<feature type="binding site" description="in other chain" evidence="10">
    <location>
        <begin position="168"/>
        <end position="170"/>
    </location>
    <ligand>
        <name>ATP</name>
        <dbReference type="ChEBI" id="CHEBI:30616"/>
        <note>ligand shared between two neighboring subunits</note>
    </ligand>
</feature>
<keyword evidence="7 10" id="KW-0067">ATP-binding</keyword>
<dbReference type="FunFam" id="3.30.300.10:FF:000003">
    <property type="entry name" value="S-adenosylmethionine synthase"/>
    <property type="match status" value="1"/>
</dbReference>
<keyword evidence="5 10" id="KW-0479">Metal-binding</keyword>
<keyword evidence="17" id="KW-1185">Reference proteome</keyword>
<feature type="binding site" evidence="10">
    <location>
        <position position="265"/>
    </location>
    <ligand>
        <name>ATP</name>
        <dbReference type="ChEBI" id="CHEBI:30616"/>
        <note>ligand shared between two neighboring subunits</note>
    </ligand>
</feature>
<dbReference type="OrthoDB" id="9801686at2"/>
<dbReference type="Pfam" id="PF02772">
    <property type="entry name" value="S-AdoMet_synt_M"/>
    <property type="match status" value="1"/>
</dbReference>
<evidence type="ECO:0000256" key="1">
    <source>
        <dbReference type="ARBA" id="ARBA00005224"/>
    </source>
</evidence>
<organism evidence="16 17">
    <name type="scientific">Leptospira fletcheri</name>
    <dbReference type="NCBI Taxonomy" id="2484981"/>
    <lineage>
        <taxon>Bacteria</taxon>
        <taxon>Pseudomonadati</taxon>
        <taxon>Spirochaetota</taxon>
        <taxon>Spirochaetia</taxon>
        <taxon>Leptospirales</taxon>
        <taxon>Leptospiraceae</taxon>
        <taxon>Leptospira</taxon>
    </lineage>
</organism>
<feature type="binding site" description="in other chain" evidence="10">
    <location>
        <begin position="248"/>
        <end position="249"/>
    </location>
    <ligand>
        <name>ATP</name>
        <dbReference type="ChEBI" id="CHEBI:30616"/>
        <note>ligand shared between two neighboring subunits</note>
    </ligand>
</feature>
<dbReference type="EC" id="2.5.1.6" evidence="10"/>
<comment type="catalytic activity">
    <reaction evidence="10">
        <text>L-methionine + ATP + H2O = S-adenosyl-L-methionine + phosphate + diphosphate</text>
        <dbReference type="Rhea" id="RHEA:21080"/>
        <dbReference type="ChEBI" id="CHEBI:15377"/>
        <dbReference type="ChEBI" id="CHEBI:30616"/>
        <dbReference type="ChEBI" id="CHEBI:33019"/>
        <dbReference type="ChEBI" id="CHEBI:43474"/>
        <dbReference type="ChEBI" id="CHEBI:57844"/>
        <dbReference type="ChEBI" id="CHEBI:59789"/>
        <dbReference type="EC" id="2.5.1.6"/>
    </reaction>
</comment>
<dbReference type="InterPro" id="IPR022631">
    <property type="entry name" value="ADOMET_SYNTHASE_CS"/>
</dbReference>
<dbReference type="Pfam" id="PF02773">
    <property type="entry name" value="S-AdoMet_synt_C"/>
    <property type="match status" value="1"/>
</dbReference>
<evidence type="ECO:0000256" key="12">
    <source>
        <dbReference type="RuleBase" id="RU004462"/>
    </source>
</evidence>
<evidence type="ECO:0000256" key="10">
    <source>
        <dbReference type="HAMAP-Rule" id="MF_00086"/>
    </source>
</evidence>
<comment type="function">
    <text evidence="10">Catalyzes the formation of S-adenosylmethionine (AdoMet) from methionine and ATP. The overall synthetic reaction is composed of two sequential steps, AdoMet formation and the subsequent tripolyphosphate hydrolysis which occurs prior to release of AdoMet from the enzyme.</text>
</comment>
<dbReference type="Proteomes" id="UP000298458">
    <property type="component" value="Unassembled WGS sequence"/>
</dbReference>
<comment type="caution">
    <text evidence="16">The sequence shown here is derived from an EMBL/GenBank/DDBJ whole genome shotgun (WGS) entry which is preliminary data.</text>
</comment>
<dbReference type="AlphaFoldDB" id="A0A4R9GF36"/>
<dbReference type="InterPro" id="IPR022636">
    <property type="entry name" value="S-AdoMet_synthetase_sfam"/>
</dbReference>
<evidence type="ECO:0000256" key="2">
    <source>
        <dbReference type="ARBA" id="ARBA00009685"/>
    </source>
</evidence>
<keyword evidence="10" id="KW-0963">Cytoplasm</keyword>
<feature type="domain" description="S-adenosylmethionine synthetase C-terminal" evidence="15">
    <location>
        <begin position="236"/>
        <end position="377"/>
    </location>
</feature>
<dbReference type="PANTHER" id="PTHR11964">
    <property type="entry name" value="S-ADENOSYLMETHIONINE SYNTHETASE"/>
    <property type="match status" value="1"/>
</dbReference>
<protein>
    <recommendedName>
        <fullName evidence="10">S-adenosylmethionine synthase</fullName>
        <shortName evidence="10">AdoMet synthase</shortName>
        <ecNumber evidence="10">2.5.1.6</ecNumber>
    </recommendedName>
    <alternativeName>
        <fullName evidence="10">MAT</fullName>
    </alternativeName>
    <alternativeName>
        <fullName evidence="10">Methionine adenosyltransferase</fullName>
    </alternativeName>
</protein>
<evidence type="ECO:0000256" key="5">
    <source>
        <dbReference type="ARBA" id="ARBA00022723"/>
    </source>
</evidence>
<feature type="binding site" evidence="10">
    <location>
        <position position="45"/>
    </location>
    <ligand>
        <name>K(+)</name>
        <dbReference type="ChEBI" id="CHEBI:29103"/>
    </ligand>
</feature>
<evidence type="ECO:0000313" key="17">
    <source>
        <dbReference type="Proteomes" id="UP000298458"/>
    </source>
</evidence>
<dbReference type="UniPathway" id="UPA00315">
    <property type="reaction ID" value="UER00080"/>
</dbReference>
<comment type="caution">
    <text evidence="10">Lacks conserved residue(s) required for the propagation of feature annotation.</text>
</comment>
<accession>A0A4R9GF36</accession>
<evidence type="ECO:0000256" key="8">
    <source>
        <dbReference type="ARBA" id="ARBA00022842"/>
    </source>
</evidence>
<keyword evidence="9 10" id="KW-0630">Potassium</keyword>
<dbReference type="GO" id="GO:0000287">
    <property type="term" value="F:magnesium ion binding"/>
    <property type="evidence" value="ECO:0007669"/>
    <property type="project" value="UniProtKB-UniRule"/>
</dbReference>
<name>A0A4R9GF36_9LEPT</name>
<feature type="binding site" evidence="10">
    <location>
        <position position="269"/>
    </location>
    <ligand>
        <name>ATP</name>
        <dbReference type="ChEBI" id="CHEBI:30616"/>
        <note>ligand shared between two neighboring subunits</note>
    </ligand>
</feature>
<dbReference type="RefSeq" id="WP_135768253.1">
    <property type="nucleotide sequence ID" value="NZ_RQET01000008.1"/>
</dbReference>
<gene>
    <name evidence="10" type="primary">metK</name>
    <name evidence="16" type="ORF">EHO60_11010</name>
</gene>
<evidence type="ECO:0000256" key="7">
    <source>
        <dbReference type="ARBA" id="ARBA00022840"/>
    </source>
</evidence>
<keyword evidence="4 10" id="KW-0808">Transferase</keyword>
<dbReference type="EMBL" id="RQET01000008">
    <property type="protein sequence ID" value="TGK09890.1"/>
    <property type="molecule type" value="Genomic_DNA"/>
</dbReference>